<gene>
    <name evidence="2" type="ORF">XYCOK13_09750</name>
</gene>
<keyword evidence="3" id="KW-1185">Reference proteome</keyword>
<evidence type="ECO:0000313" key="2">
    <source>
        <dbReference type="EMBL" id="GIQ68151.1"/>
    </source>
</evidence>
<dbReference type="Proteomes" id="UP000677918">
    <property type="component" value="Unassembled WGS sequence"/>
</dbReference>
<reference evidence="2" key="1">
    <citation type="submission" date="2021-04" db="EMBL/GenBank/DDBJ databases">
        <title>Draft genome sequence of Xylanibacillus composti strain K13.</title>
        <authorList>
            <person name="Uke A."/>
            <person name="Chhe C."/>
            <person name="Baramee S."/>
            <person name="Kosugi A."/>
        </authorList>
    </citation>
    <scope>NUCLEOTIDE SEQUENCE</scope>
    <source>
        <strain evidence="2">K13</strain>
    </source>
</reference>
<keyword evidence="1" id="KW-0472">Membrane</keyword>
<keyword evidence="1" id="KW-1133">Transmembrane helix</keyword>
<organism evidence="2 3">
    <name type="scientific">Xylanibacillus composti</name>
    <dbReference type="NCBI Taxonomy" id="1572762"/>
    <lineage>
        <taxon>Bacteria</taxon>
        <taxon>Bacillati</taxon>
        <taxon>Bacillota</taxon>
        <taxon>Bacilli</taxon>
        <taxon>Bacillales</taxon>
        <taxon>Paenibacillaceae</taxon>
        <taxon>Xylanibacillus</taxon>
    </lineage>
</organism>
<protein>
    <submittedName>
        <fullName evidence="2">Uncharacterized protein</fullName>
    </submittedName>
</protein>
<sequence>MRLWLADHIPSGATFVCAALSLFVPWLIVKIFAALHRRADPPWKKT</sequence>
<evidence type="ECO:0000313" key="3">
    <source>
        <dbReference type="Proteomes" id="UP000677918"/>
    </source>
</evidence>
<evidence type="ECO:0000256" key="1">
    <source>
        <dbReference type="SAM" id="Phobius"/>
    </source>
</evidence>
<name>A0A8J4M251_9BACL</name>
<dbReference type="RefSeq" id="WP_213410764.1">
    <property type="nucleotide sequence ID" value="NZ_BOVK01000013.1"/>
</dbReference>
<dbReference type="AlphaFoldDB" id="A0A8J4M251"/>
<proteinExistence type="predicted"/>
<dbReference type="EMBL" id="BOVK01000013">
    <property type="protein sequence ID" value="GIQ68151.1"/>
    <property type="molecule type" value="Genomic_DNA"/>
</dbReference>
<feature type="transmembrane region" description="Helical" evidence="1">
    <location>
        <begin position="12"/>
        <end position="35"/>
    </location>
</feature>
<keyword evidence="1" id="KW-0812">Transmembrane</keyword>
<comment type="caution">
    <text evidence="2">The sequence shown here is derived from an EMBL/GenBank/DDBJ whole genome shotgun (WGS) entry which is preliminary data.</text>
</comment>
<accession>A0A8J4M251</accession>